<keyword evidence="4" id="KW-0411">Iron-sulfur</keyword>
<gene>
    <name evidence="7" type="ordered locus">TCELL_0992</name>
</gene>
<dbReference type="EMBL" id="CP003531">
    <property type="protein sequence ID" value="AFK51415.1"/>
    <property type="molecule type" value="Genomic_DNA"/>
</dbReference>
<dbReference type="RefSeq" id="WP_014737665.1">
    <property type="nucleotide sequence ID" value="NC_017954.1"/>
</dbReference>
<dbReference type="InterPro" id="IPR017900">
    <property type="entry name" value="4Fe4S_Fe_S_CS"/>
</dbReference>
<proteinExistence type="predicted"/>
<dbReference type="STRING" id="1184251.TCELL_0992"/>
<dbReference type="GO" id="GO:0051539">
    <property type="term" value="F:4 iron, 4 sulfur cluster binding"/>
    <property type="evidence" value="ECO:0007669"/>
    <property type="project" value="UniProtKB-KW"/>
</dbReference>
<evidence type="ECO:0000313" key="7">
    <source>
        <dbReference type="EMBL" id="AFK51415.1"/>
    </source>
</evidence>
<dbReference type="GO" id="GO:0046872">
    <property type="term" value="F:metal ion binding"/>
    <property type="evidence" value="ECO:0007669"/>
    <property type="project" value="UniProtKB-KW"/>
</dbReference>
<accession>I3TF77</accession>
<name>I3TF77_THEC1</name>
<dbReference type="GeneID" id="13013311"/>
<keyword evidence="3" id="KW-0408">Iron</keyword>
<organism evidence="7 8">
    <name type="scientific">Thermogladius calderae (strain DSM 22663 / VKM B-2946 / 1633)</name>
    <dbReference type="NCBI Taxonomy" id="1184251"/>
    <lineage>
        <taxon>Archaea</taxon>
        <taxon>Thermoproteota</taxon>
        <taxon>Thermoprotei</taxon>
        <taxon>Desulfurococcales</taxon>
        <taxon>Desulfurococcaceae</taxon>
        <taxon>Thermogladius</taxon>
    </lineage>
</organism>
<dbReference type="Pfam" id="PF00037">
    <property type="entry name" value="Fer4"/>
    <property type="match status" value="1"/>
</dbReference>
<dbReference type="InterPro" id="IPR017896">
    <property type="entry name" value="4Fe4S_Fe-S-bd"/>
</dbReference>
<evidence type="ECO:0000256" key="3">
    <source>
        <dbReference type="ARBA" id="ARBA00023004"/>
    </source>
</evidence>
<evidence type="ECO:0000259" key="5">
    <source>
        <dbReference type="Pfam" id="PF00037"/>
    </source>
</evidence>
<keyword evidence="2" id="KW-0479">Metal-binding</keyword>
<keyword evidence="8" id="KW-1185">Reference proteome</keyword>
<evidence type="ECO:0000259" key="6">
    <source>
        <dbReference type="Pfam" id="PF13247"/>
    </source>
</evidence>
<evidence type="ECO:0000256" key="4">
    <source>
        <dbReference type="ARBA" id="ARBA00023014"/>
    </source>
</evidence>
<reference evidence="7 8" key="1">
    <citation type="journal article" date="2012" name="J. Bacteriol.">
        <title>Complete genome sequence of the hyperthermophilic cellulolytic Crenarchaeon 'Thermogladius cellulolyticus' 1633.</title>
        <authorList>
            <person name="Mardanov A.V."/>
            <person name="Kochetkova T.V."/>
            <person name="Beletsky A.V."/>
            <person name="Bonch-Osmolovskaya E.A."/>
            <person name="Ravin N.V."/>
            <person name="Skryabin K.G."/>
        </authorList>
    </citation>
    <scope>NUCLEOTIDE SEQUENCE [LARGE SCALE GENOMIC DNA]</scope>
    <source>
        <strain evidence="8">DSM 22663 / VKM B-2946 / 1633</strain>
    </source>
</reference>
<dbReference type="InterPro" id="IPR050954">
    <property type="entry name" value="ET_IronSulfur_Cluster-Binding"/>
</dbReference>
<dbReference type="Gene3D" id="3.30.70.20">
    <property type="match status" value="2"/>
</dbReference>
<dbReference type="Proteomes" id="UP000005270">
    <property type="component" value="Chromosome"/>
</dbReference>
<dbReference type="Pfam" id="PF13247">
    <property type="entry name" value="Fer4_11"/>
    <property type="match status" value="1"/>
</dbReference>
<sequence length="165" mass="17695">MASAPQPKYLRVIDLGACIGCGACEAVCDFLHDGRPFIKVYRTSLGLDIPLSCFHCSKAPCVEVCPTGAMTRDQSGAVYVEKSKCIGCLACLYACPFSIPELEPVLKVSSKCDLCKPLREMGLTPGCVSMCPAGAILYGEEALVYEAGKKRIAESMAKARFEALR</sequence>
<dbReference type="PANTHER" id="PTHR43177">
    <property type="entry name" value="PROTEIN NRFC"/>
    <property type="match status" value="1"/>
</dbReference>
<dbReference type="AlphaFoldDB" id="I3TF77"/>
<dbReference type="eggNOG" id="arCOG01500">
    <property type="taxonomic scope" value="Archaea"/>
</dbReference>
<evidence type="ECO:0000256" key="1">
    <source>
        <dbReference type="ARBA" id="ARBA00022485"/>
    </source>
</evidence>
<dbReference type="CDD" id="cd16374">
    <property type="entry name" value="DMSOR_beta_like"/>
    <property type="match status" value="1"/>
</dbReference>
<dbReference type="PROSITE" id="PS00198">
    <property type="entry name" value="4FE4S_FER_1"/>
    <property type="match status" value="1"/>
</dbReference>
<feature type="domain" description="4Fe-4S ferredoxin-type" evidence="6">
    <location>
        <begin position="49"/>
        <end position="140"/>
    </location>
</feature>
<protein>
    <submittedName>
        <fullName evidence="7">4Fe-4S ferredoxin, iron-sulfur binding domain protein</fullName>
    </submittedName>
</protein>
<evidence type="ECO:0000313" key="8">
    <source>
        <dbReference type="Proteomes" id="UP000005270"/>
    </source>
</evidence>
<dbReference type="KEGG" id="thg:TCELL_0992"/>
<evidence type="ECO:0000256" key="2">
    <source>
        <dbReference type="ARBA" id="ARBA00022723"/>
    </source>
</evidence>
<dbReference type="OrthoDB" id="2837at2157"/>
<feature type="domain" description="4Fe-4S ferredoxin-type" evidence="5">
    <location>
        <begin position="12"/>
        <end position="28"/>
    </location>
</feature>
<dbReference type="HOGENOM" id="CLU_043374_3_3_2"/>
<dbReference type="SUPFAM" id="SSF54862">
    <property type="entry name" value="4Fe-4S ferredoxins"/>
    <property type="match status" value="1"/>
</dbReference>
<dbReference type="GO" id="GO:0016491">
    <property type="term" value="F:oxidoreductase activity"/>
    <property type="evidence" value="ECO:0007669"/>
    <property type="project" value="UniProtKB-ARBA"/>
</dbReference>
<dbReference type="InParanoid" id="I3TF77"/>
<keyword evidence="1" id="KW-0004">4Fe-4S</keyword>
<dbReference type="PANTHER" id="PTHR43177:SF3">
    <property type="entry name" value="PROTEIN NRFC HOMOLOG"/>
    <property type="match status" value="1"/>
</dbReference>